<dbReference type="EMBL" id="BLAY01000004">
    <property type="protein sequence ID" value="GET35732.1"/>
    <property type="molecule type" value="Genomic_DNA"/>
</dbReference>
<name>A0AAV3WZC4_9CYAN</name>
<accession>A0AAV3WZC4</accession>
<dbReference type="Proteomes" id="UP001050975">
    <property type="component" value="Unassembled WGS sequence"/>
</dbReference>
<comment type="caution">
    <text evidence="1">The sequence shown here is derived from an EMBL/GenBank/DDBJ whole genome shotgun (WGS) entry which is preliminary data.</text>
</comment>
<proteinExistence type="predicted"/>
<dbReference type="AlphaFoldDB" id="A0AAV3WZC4"/>
<protein>
    <submittedName>
        <fullName evidence="1">Uncharacterized protein</fullName>
    </submittedName>
</protein>
<sequence length="82" mass="9377">MLTKPLAVLSALITISLGGSLLFAKPSEAHSSGYCGHGTVVTHSARIRYIRSLNRGNQHWHYYLHNHRQGRDHYQWKRCPSH</sequence>
<reference evidence="1" key="1">
    <citation type="submission" date="2019-10" db="EMBL/GenBank/DDBJ databases">
        <title>Draft genome sequece of Microseira wollei NIES-4236.</title>
        <authorList>
            <person name="Yamaguchi H."/>
            <person name="Suzuki S."/>
            <person name="Kawachi M."/>
        </authorList>
    </citation>
    <scope>NUCLEOTIDE SEQUENCE</scope>
    <source>
        <strain evidence="1">NIES-4236</strain>
    </source>
</reference>
<keyword evidence="2" id="KW-1185">Reference proteome</keyword>
<organism evidence="1 2">
    <name type="scientific">Microseira wollei NIES-4236</name>
    <dbReference type="NCBI Taxonomy" id="2530354"/>
    <lineage>
        <taxon>Bacteria</taxon>
        <taxon>Bacillati</taxon>
        <taxon>Cyanobacteriota</taxon>
        <taxon>Cyanophyceae</taxon>
        <taxon>Oscillatoriophycideae</taxon>
        <taxon>Aerosakkonematales</taxon>
        <taxon>Aerosakkonemataceae</taxon>
        <taxon>Microseira</taxon>
    </lineage>
</organism>
<evidence type="ECO:0000313" key="1">
    <source>
        <dbReference type="EMBL" id="GET35732.1"/>
    </source>
</evidence>
<gene>
    <name evidence="1" type="ORF">MiSe_04770</name>
</gene>
<evidence type="ECO:0000313" key="2">
    <source>
        <dbReference type="Proteomes" id="UP001050975"/>
    </source>
</evidence>